<feature type="active site" evidence="7">
    <location>
        <position position="94"/>
    </location>
</feature>
<dbReference type="KEGG" id="snay:FZC37_02115"/>
<keyword evidence="10" id="KW-1185">Reference proteome</keyword>
<dbReference type="PANTHER" id="PTHR42681">
    <property type="entry name" value="MALONYL-COA-ACYL CARRIER PROTEIN TRANSACYLASE, MITOCHONDRIAL"/>
    <property type="match status" value="1"/>
</dbReference>
<dbReference type="PANTHER" id="PTHR42681:SF1">
    <property type="entry name" value="MALONYL-COA-ACYL CARRIER PROTEIN TRANSACYLASE, MITOCHONDRIAL"/>
    <property type="match status" value="1"/>
</dbReference>
<evidence type="ECO:0000256" key="2">
    <source>
        <dbReference type="ARBA" id="ARBA00018953"/>
    </source>
</evidence>
<evidence type="ECO:0000259" key="8">
    <source>
        <dbReference type="SMART" id="SM00827"/>
    </source>
</evidence>
<proteinExistence type="inferred from homology"/>
<evidence type="ECO:0000256" key="1">
    <source>
        <dbReference type="ARBA" id="ARBA00013258"/>
    </source>
</evidence>
<evidence type="ECO:0000313" key="10">
    <source>
        <dbReference type="Proteomes" id="UP000323844"/>
    </source>
</evidence>
<dbReference type="GO" id="GO:0004314">
    <property type="term" value="F:[acyl-carrier-protein] S-malonyltransferase activity"/>
    <property type="evidence" value="ECO:0007669"/>
    <property type="project" value="UniProtKB-EC"/>
</dbReference>
<evidence type="ECO:0000256" key="7">
    <source>
        <dbReference type="PIRSR" id="PIRSR000446-1"/>
    </source>
</evidence>
<dbReference type="EMBL" id="CP043312">
    <property type="protein sequence ID" value="QEK39715.1"/>
    <property type="molecule type" value="Genomic_DNA"/>
</dbReference>
<accession>A0A5C0UHR1</accession>
<dbReference type="InterPro" id="IPR024925">
    <property type="entry name" value="Malonyl_CoA-ACP_transAc"/>
</dbReference>
<dbReference type="RefSeq" id="WP_148952076.1">
    <property type="nucleotide sequence ID" value="NZ_CP043312.1"/>
</dbReference>
<dbReference type="InterPro" id="IPR014043">
    <property type="entry name" value="Acyl_transferase_dom"/>
</dbReference>
<evidence type="ECO:0000313" key="9">
    <source>
        <dbReference type="EMBL" id="QEK39715.1"/>
    </source>
</evidence>
<organism evidence="9 10">
    <name type="scientific">Candidatus Sneabacter namystus</name>
    <dbReference type="NCBI Taxonomy" id="2601646"/>
    <lineage>
        <taxon>Bacteria</taxon>
        <taxon>Pseudomonadati</taxon>
        <taxon>Pseudomonadota</taxon>
        <taxon>Alphaproteobacteria</taxon>
        <taxon>Rickettsiales</taxon>
        <taxon>Rickettsiaceae</taxon>
        <taxon>Rickettsieae</taxon>
        <taxon>Candidatus Sneabacter</taxon>
    </lineage>
</organism>
<evidence type="ECO:0000256" key="3">
    <source>
        <dbReference type="ARBA" id="ARBA00022679"/>
    </source>
</evidence>
<protein>
    <recommendedName>
        <fullName evidence="2 6">Malonyl CoA-acyl carrier protein transacylase</fullName>
        <ecNumber evidence="1 6">2.3.1.39</ecNumber>
    </recommendedName>
</protein>
<evidence type="ECO:0000256" key="5">
    <source>
        <dbReference type="ARBA" id="ARBA00048462"/>
    </source>
</evidence>
<dbReference type="Proteomes" id="UP000323844">
    <property type="component" value="Chromosome"/>
</dbReference>
<dbReference type="AlphaFoldDB" id="A0A5C0UHR1"/>
<dbReference type="PIRSF" id="PIRSF000446">
    <property type="entry name" value="Mct"/>
    <property type="match status" value="1"/>
</dbReference>
<dbReference type="Gene3D" id="3.40.366.10">
    <property type="entry name" value="Malonyl-Coenzyme A Acyl Carrier Protein, domain 2"/>
    <property type="match status" value="1"/>
</dbReference>
<dbReference type="EC" id="2.3.1.39" evidence="1 6"/>
<comment type="similarity">
    <text evidence="6">Belongs to the fabD family.</text>
</comment>
<dbReference type="InterPro" id="IPR016036">
    <property type="entry name" value="Malonyl_transacylase_ACP-bd"/>
</dbReference>
<sequence length="312" mass="34280">MSFFVFPGQGSQHVGMGKCLFGNFSEVRLIFEQAEDILQTNIKKILFEGNDQQLKDTTIAQPAIFIVSASALAALQIIAEKKFKNLATIIAGHSLGQYTALFAAGALNFEDTLSLIKIRAQLMSQAPTGAMAACLNIPKESVNAAIQDIQKNDILSIANYNSNTQLIVSGTISAINQIQSKLKDEKGKVIVLNVSGAFHSKLMQPVVEKLNQVVQQYQFSSPVVTVISNTTAQPLYQNLIAQELVVHLTMPVLWSKSVEYAKSYNTGQSKNYFVEIGPKNVLSNLAKRDEKDFEFFNLETTKSIKAFISSMC</sequence>
<keyword evidence="3 6" id="KW-0808">Transferase</keyword>
<comment type="catalytic activity">
    <reaction evidence="5 6">
        <text>holo-[ACP] + malonyl-CoA = malonyl-[ACP] + CoA</text>
        <dbReference type="Rhea" id="RHEA:41792"/>
        <dbReference type="Rhea" id="RHEA-COMP:9623"/>
        <dbReference type="Rhea" id="RHEA-COMP:9685"/>
        <dbReference type="ChEBI" id="CHEBI:57287"/>
        <dbReference type="ChEBI" id="CHEBI:57384"/>
        <dbReference type="ChEBI" id="CHEBI:64479"/>
        <dbReference type="ChEBI" id="CHEBI:78449"/>
        <dbReference type="EC" id="2.3.1.39"/>
    </reaction>
</comment>
<name>A0A5C0UHR1_9RICK</name>
<gene>
    <name evidence="9" type="ORF">FZC37_02115</name>
</gene>
<dbReference type="GO" id="GO:0006633">
    <property type="term" value="P:fatty acid biosynthetic process"/>
    <property type="evidence" value="ECO:0007669"/>
    <property type="project" value="TreeGrafter"/>
</dbReference>
<feature type="active site" evidence="7">
    <location>
        <position position="199"/>
    </location>
</feature>
<feature type="domain" description="Malonyl-CoA:ACP transacylase (MAT)" evidence="8">
    <location>
        <begin position="5"/>
        <end position="312"/>
    </location>
</feature>
<dbReference type="InterPro" id="IPR016035">
    <property type="entry name" value="Acyl_Trfase/lysoPLipase"/>
</dbReference>
<evidence type="ECO:0000256" key="6">
    <source>
        <dbReference type="PIRNR" id="PIRNR000446"/>
    </source>
</evidence>
<dbReference type="SUPFAM" id="SSF52151">
    <property type="entry name" value="FabD/lysophospholipase-like"/>
    <property type="match status" value="1"/>
</dbReference>
<dbReference type="InterPro" id="IPR001227">
    <property type="entry name" value="Ac_transferase_dom_sf"/>
</dbReference>
<dbReference type="OrthoDB" id="9808564at2"/>
<reference evidence="9 10" key="1">
    <citation type="submission" date="2019-08" db="EMBL/GenBank/DDBJ databases">
        <title>Highly reduced genomes of protist endosymbionts show evolutionary convergence.</title>
        <authorList>
            <person name="George E."/>
            <person name="Husnik F."/>
            <person name="Tashyreva D."/>
            <person name="Prokopchuk G."/>
            <person name="Horak A."/>
            <person name="Kwong W.K."/>
            <person name="Lukes J."/>
            <person name="Keeling P.J."/>
        </authorList>
    </citation>
    <scope>NUCLEOTIDE SEQUENCE [LARGE SCALE GENOMIC DNA]</scope>
    <source>
        <strain evidence="9">1621</strain>
    </source>
</reference>
<dbReference type="Gene3D" id="3.30.70.250">
    <property type="entry name" value="Malonyl-CoA ACP transacylase, ACP-binding"/>
    <property type="match status" value="1"/>
</dbReference>
<keyword evidence="4 6" id="KW-0012">Acyltransferase</keyword>
<dbReference type="Pfam" id="PF00698">
    <property type="entry name" value="Acyl_transf_1"/>
    <property type="match status" value="1"/>
</dbReference>
<dbReference type="InterPro" id="IPR050858">
    <property type="entry name" value="Mal-CoA-ACP_Trans/PKS_FabD"/>
</dbReference>
<dbReference type="SUPFAM" id="SSF55048">
    <property type="entry name" value="Probable ACP-binding domain of malonyl-CoA ACP transacylase"/>
    <property type="match status" value="1"/>
</dbReference>
<evidence type="ECO:0000256" key="4">
    <source>
        <dbReference type="ARBA" id="ARBA00023315"/>
    </source>
</evidence>
<dbReference type="SMART" id="SM00827">
    <property type="entry name" value="PKS_AT"/>
    <property type="match status" value="1"/>
</dbReference>